<keyword evidence="1" id="KW-0378">Hydrolase</keyword>
<name>A0ABW4Q6K2_9MICC</name>
<dbReference type="GO" id="GO:0016787">
    <property type="term" value="F:hydrolase activity"/>
    <property type="evidence" value="ECO:0007669"/>
    <property type="project" value="UniProtKB-KW"/>
</dbReference>
<evidence type="ECO:0000313" key="1">
    <source>
        <dbReference type="EMBL" id="MFD1846322.1"/>
    </source>
</evidence>
<dbReference type="Gene3D" id="3.50.30.50">
    <property type="entry name" value="Putative cyclase"/>
    <property type="match status" value="1"/>
</dbReference>
<dbReference type="Pfam" id="PF04199">
    <property type="entry name" value="Cyclase"/>
    <property type="match status" value="1"/>
</dbReference>
<dbReference type="PANTHER" id="PTHR31118:SF12">
    <property type="entry name" value="CYCLASE-LIKE PROTEIN 2"/>
    <property type="match status" value="1"/>
</dbReference>
<organism evidence="1 2">
    <name type="scientific">Arthrobacter flavus</name>
    <dbReference type="NCBI Taxonomy" id="95172"/>
    <lineage>
        <taxon>Bacteria</taxon>
        <taxon>Bacillati</taxon>
        <taxon>Actinomycetota</taxon>
        <taxon>Actinomycetes</taxon>
        <taxon>Micrococcales</taxon>
        <taxon>Micrococcaceae</taxon>
        <taxon>Arthrobacter</taxon>
    </lineage>
</organism>
<gene>
    <name evidence="1" type="ORF">ACFSFX_06880</name>
</gene>
<dbReference type="Proteomes" id="UP001597307">
    <property type="component" value="Unassembled WGS sequence"/>
</dbReference>
<accession>A0ABW4Q6K2</accession>
<proteinExistence type="predicted"/>
<evidence type="ECO:0000313" key="2">
    <source>
        <dbReference type="Proteomes" id="UP001597307"/>
    </source>
</evidence>
<dbReference type="SUPFAM" id="SSF102198">
    <property type="entry name" value="Putative cyclase"/>
    <property type="match status" value="1"/>
</dbReference>
<keyword evidence="2" id="KW-1185">Reference proteome</keyword>
<protein>
    <submittedName>
        <fullName evidence="1">Cyclase family protein</fullName>
        <ecNumber evidence="1">3.5.-.-</ecNumber>
    </submittedName>
</protein>
<comment type="caution">
    <text evidence="1">The sequence shown here is derived from an EMBL/GenBank/DDBJ whole genome shotgun (WGS) entry which is preliminary data.</text>
</comment>
<dbReference type="InterPro" id="IPR037175">
    <property type="entry name" value="KFase_sf"/>
</dbReference>
<reference evidence="2" key="1">
    <citation type="journal article" date="2019" name="Int. J. Syst. Evol. Microbiol.">
        <title>The Global Catalogue of Microorganisms (GCM) 10K type strain sequencing project: providing services to taxonomists for standard genome sequencing and annotation.</title>
        <authorList>
            <consortium name="The Broad Institute Genomics Platform"/>
            <consortium name="The Broad Institute Genome Sequencing Center for Infectious Disease"/>
            <person name="Wu L."/>
            <person name="Ma J."/>
        </authorList>
    </citation>
    <scope>NUCLEOTIDE SEQUENCE [LARGE SCALE GENOMIC DNA]</scope>
    <source>
        <strain evidence="2">JCM 11496</strain>
    </source>
</reference>
<dbReference type="RefSeq" id="WP_343879758.1">
    <property type="nucleotide sequence ID" value="NZ_BAAAIJ010000047.1"/>
</dbReference>
<dbReference type="PANTHER" id="PTHR31118">
    <property type="entry name" value="CYCLASE-LIKE PROTEIN 2"/>
    <property type="match status" value="1"/>
</dbReference>
<dbReference type="EC" id="3.5.-.-" evidence="1"/>
<sequence>MQVFPGDPEVTITVAAEIAADGFQVAEVHAGTHTGTHLDAPLHTVPGGASVDQIDLSRLVGVARIVRLPVVDAGHVFVWSDVEAQLGDLDAVAMVLFHTGWSQHFGTEQYLRHPAFDADIARGLLDRGVSVVGVDTLNPDPTDLSGAEVDLPFHSELLGADGVIVENLTNLGSVDWADPWVSVLPLPLTGMDGSPVRAVAMQQSTPAG</sequence>
<dbReference type="InterPro" id="IPR007325">
    <property type="entry name" value="KFase/CYL"/>
</dbReference>
<dbReference type="EMBL" id="JBHUGA010000011">
    <property type="protein sequence ID" value="MFD1846322.1"/>
    <property type="molecule type" value="Genomic_DNA"/>
</dbReference>